<dbReference type="SUPFAM" id="SSF74942">
    <property type="entry name" value="YhbC-like, C-terminal domain"/>
    <property type="match status" value="1"/>
</dbReference>
<dbReference type="RefSeq" id="WP_236112532.1">
    <property type="nucleotide sequence ID" value="NZ_JAKGTI010000001.1"/>
</dbReference>
<evidence type="ECO:0000256" key="3">
    <source>
        <dbReference type="HAMAP-Rule" id="MF_01077"/>
    </source>
</evidence>
<evidence type="ECO:0000259" key="6">
    <source>
        <dbReference type="Pfam" id="PF17384"/>
    </source>
</evidence>
<dbReference type="PANTHER" id="PTHR33867">
    <property type="entry name" value="RIBOSOME MATURATION FACTOR RIMP"/>
    <property type="match status" value="1"/>
</dbReference>
<dbReference type="Pfam" id="PF17384">
    <property type="entry name" value="DUF150_C"/>
    <property type="match status" value="1"/>
</dbReference>
<dbReference type="Gene3D" id="2.30.30.180">
    <property type="entry name" value="Ribosome maturation factor RimP, C-terminal domain"/>
    <property type="match status" value="1"/>
</dbReference>
<dbReference type="InterPro" id="IPR028998">
    <property type="entry name" value="RimP_C"/>
</dbReference>
<proteinExistence type="inferred from homology"/>
<gene>
    <name evidence="3 7" type="primary">rimP</name>
    <name evidence="7" type="ORF">L1I42_00720</name>
</gene>
<dbReference type="Gene3D" id="3.30.300.70">
    <property type="entry name" value="RimP-like superfamily, N-terminal"/>
    <property type="match status" value="1"/>
</dbReference>
<evidence type="ECO:0000256" key="1">
    <source>
        <dbReference type="ARBA" id="ARBA00022490"/>
    </source>
</evidence>
<feature type="domain" description="Ribosome maturation factor RimP C-terminal" evidence="6">
    <location>
        <begin position="100"/>
        <end position="170"/>
    </location>
</feature>
<feature type="compositionally biased region" description="Acidic residues" evidence="4">
    <location>
        <begin position="190"/>
        <end position="199"/>
    </location>
</feature>
<feature type="compositionally biased region" description="Basic and acidic residues" evidence="4">
    <location>
        <begin position="200"/>
        <end position="209"/>
    </location>
</feature>
<comment type="function">
    <text evidence="3">Required for maturation of 30S ribosomal subunits.</text>
</comment>
<keyword evidence="8" id="KW-1185">Reference proteome</keyword>
<dbReference type="PANTHER" id="PTHR33867:SF1">
    <property type="entry name" value="RIBOSOME MATURATION FACTOR RIMP"/>
    <property type="match status" value="1"/>
</dbReference>
<feature type="domain" description="Ribosome maturation factor RimP N-terminal" evidence="5">
    <location>
        <begin position="25"/>
        <end position="97"/>
    </location>
</feature>
<dbReference type="InterPro" id="IPR003728">
    <property type="entry name" value="Ribosome_maturation_RimP"/>
</dbReference>
<comment type="subcellular location">
    <subcellularLocation>
        <location evidence="3">Cytoplasm</location>
    </subcellularLocation>
</comment>
<dbReference type="InterPro" id="IPR028989">
    <property type="entry name" value="RimP_N"/>
</dbReference>
<reference evidence="7 8" key="1">
    <citation type="submission" date="2022-01" db="EMBL/GenBank/DDBJ databases">
        <title>Maritalea mediterranea sp. nov., isolated from marine plastic residues from the Malva-rosa beach (Valencia, Spain).</title>
        <authorList>
            <person name="Vidal-Verdu A."/>
            <person name="Molina-Menor E."/>
            <person name="Pascual J."/>
            <person name="Pereto J."/>
            <person name="Porcar M."/>
        </authorList>
    </citation>
    <scope>NUCLEOTIDE SEQUENCE [LARGE SCALE GENOMIC DNA]</scope>
    <source>
        <strain evidence="7 8">P4.10X</strain>
    </source>
</reference>
<comment type="similarity">
    <text evidence="3">Belongs to the RimP family.</text>
</comment>
<evidence type="ECO:0000313" key="7">
    <source>
        <dbReference type="EMBL" id="MCF4097006.1"/>
    </source>
</evidence>
<comment type="caution">
    <text evidence="7">The sequence shown here is derived from an EMBL/GenBank/DDBJ whole genome shotgun (WGS) entry which is preliminary data.</text>
</comment>
<evidence type="ECO:0000259" key="5">
    <source>
        <dbReference type="Pfam" id="PF02576"/>
    </source>
</evidence>
<evidence type="ECO:0000256" key="2">
    <source>
        <dbReference type="ARBA" id="ARBA00022517"/>
    </source>
</evidence>
<evidence type="ECO:0000256" key="4">
    <source>
        <dbReference type="SAM" id="MobiDB-lite"/>
    </source>
</evidence>
<organism evidence="7 8">
    <name type="scientific">Maritalea mediterranea</name>
    <dbReference type="NCBI Taxonomy" id="2909667"/>
    <lineage>
        <taxon>Bacteria</taxon>
        <taxon>Pseudomonadati</taxon>
        <taxon>Pseudomonadota</taxon>
        <taxon>Alphaproteobacteria</taxon>
        <taxon>Hyphomicrobiales</taxon>
        <taxon>Devosiaceae</taxon>
        <taxon>Maritalea</taxon>
    </lineage>
</organism>
<dbReference type="CDD" id="cd01734">
    <property type="entry name" value="YlxS_C"/>
    <property type="match status" value="1"/>
</dbReference>
<evidence type="ECO:0000313" key="8">
    <source>
        <dbReference type="Proteomes" id="UP001201217"/>
    </source>
</evidence>
<dbReference type="InterPro" id="IPR035956">
    <property type="entry name" value="RimP_N_sf"/>
</dbReference>
<dbReference type="HAMAP" id="MF_01077">
    <property type="entry name" value="RimP"/>
    <property type="match status" value="1"/>
</dbReference>
<dbReference type="Proteomes" id="UP001201217">
    <property type="component" value="Unassembled WGS sequence"/>
</dbReference>
<dbReference type="EMBL" id="JAKGTI010000001">
    <property type="protein sequence ID" value="MCF4097006.1"/>
    <property type="molecule type" value="Genomic_DNA"/>
</dbReference>
<dbReference type="NCBIfam" id="NF000932">
    <property type="entry name" value="PRK00092.2-5"/>
    <property type="match status" value="1"/>
</dbReference>
<dbReference type="Pfam" id="PF02576">
    <property type="entry name" value="RimP_N"/>
    <property type="match status" value="1"/>
</dbReference>
<dbReference type="InterPro" id="IPR036847">
    <property type="entry name" value="RimP_C_sf"/>
</dbReference>
<keyword evidence="2 3" id="KW-0690">Ribosome biogenesis</keyword>
<keyword evidence="1 3" id="KW-0963">Cytoplasm</keyword>
<feature type="region of interest" description="Disordered" evidence="4">
    <location>
        <begin position="179"/>
        <end position="209"/>
    </location>
</feature>
<protein>
    <recommendedName>
        <fullName evidence="3">Ribosome maturation factor RimP</fullName>
    </recommendedName>
</protein>
<dbReference type="SUPFAM" id="SSF75420">
    <property type="entry name" value="YhbC-like, N-terminal domain"/>
    <property type="match status" value="1"/>
</dbReference>
<name>A0ABS9E6B6_9HYPH</name>
<accession>A0ABS9E6B6</accession>
<sequence>MKQLLDLNEKAFGRVGPLEERIWAILEPVAEDMGYRLVRVRVTGENGCTLQIMAENANGEFAIEDCEKFSREISPILDVEEPIERAYHLEVSSPGVDRPLVRLSDFELWAGHEAKIEMAQLQDGRKKFRGTLQGVNGDQILIHIPDTPKGEEPVWALNIEDLAEAKLVMTDKLLDEARARQEAASPLDNPELETEIDEADHDKDGTDEA</sequence>